<reference evidence="2 3" key="1">
    <citation type="journal article" date="2024" name="Commun. Biol.">
        <title>Comparative genomic analysis of thermophilic fungi reveals convergent evolutionary adaptations and gene losses.</title>
        <authorList>
            <person name="Steindorff A.S."/>
            <person name="Aguilar-Pontes M.V."/>
            <person name="Robinson A.J."/>
            <person name="Andreopoulos B."/>
            <person name="LaButti K."/>
            <person name="Kuo A."/>
            <person name="Mondo S."/>
            <person name="Riley R."/>
            <person name="Otillar R."/>
            <person name="Haridas S."/>
            <person name="Lipzen A."/>
            <person name="Grimwood J."/>
            <person name="Schmutz J."/>
            <person name="Clum A."/>
            <person name="Reid I.D."/>
            <person name="Moisan M.C."/>
            <person name="Butler G."/>
            <person name="Nguyen T.T.M."/>
            <person name="Dewar K."/>
            <person name="Conant G."/>
            <person name="Drula E."/>
            <person name="Henrissat B."/>
            <person name="Hansel C."/>
            <person name="Singer S."/>
            <person name="Hutchinson M.I."/>
            <person name="de Vries R.P."/>
            <person name="Natvig D.O."/>
            <person name="Powell A.J."/>
            <person name="Tsang A."/>
            <person name="Grigoriev I.V."/>
        </authorList>
    </citation>
    <scope>NUCLEOTIDE SEQUENCE [LARGE SCALE GENOMIC DNA]</scope>
    <source>
        <strain evidence="2 3">ATCC 22073</strain>
    </source>
</reference>
<gene>
    <name evidence="2" type="ORF">VTJ83DRAFT_5188</name>
</gene>
<dbReference type="EMBL" id="JAZGUE010000004">
    <property type="protein sequence ID" value="KAL2267911.1"/>
    <property type="molecule type" value="Genomic_DNA"/>
</dbReference>
<protein>
    <submittedName>
        <fullName evidence="2">Uncharacterized protein</fullName>
    </submittedName>
</protein>
<sequence length="208" mass="22238">MDAAAIDQVPADRYEAAEPWAILDLPHRGSATSPAADQDVAKEECSDQKSDRCAGQDAVPGADASPPQPVRPHAETTSDPTIPQFPRAENSAPAGEDEDAGAGNPAVELDAETMVGSDLSRLSLHDEELFTLRPINRSSTATTTTTTTTTLWSEGSGAHERNADAETEGLVSPTRRRFSFRQQQDPLRTCDKVEKAVIVVGTADRPEM</sequence>
<name>A0ABR4DC45_9PEZI</name>
<accession>A0ABR4DC45</accession>
<dbReference type="GeneID" id="98126404"/>
<evidence type="ECO:0000313" key="3">
    <source>
        <dbReference type="Proteomes" id="UP001600064"/>
    </source>
</evidence>
<keyword evidence="3" id="KW-1185">Reference proteome</keyword>
<proteinExistence type="predicted"/>
<comment type="caution">
    <text evidence="2">The sequence shown here is derived from an EMBL/GenBank/DDBJ whole genome shotgun (WGS) entry which is preliminary data.</text>
</comment>
<dbReference type="Proteomes" id="UP001600064">
    <property type="component" value="Unassembled WGS sequence"/>
</dbReference>
<evidence type="ECO:0000256" key="1">
    <source>
        <dbReference type="SAM" id="MobiDB-lite"/>
    </source>
</evidence>
<feature type="region of interest" description="Disordered" evidence="1">
    <location>
        <begin position="24"/>
        <end position="108"/>
    </location>
</feature>
<organism evidence="2 3">
    <name type="scientific">Remersonia thermophila</name>
    <dbReference type="NCBI Taxonomy" id="72144"/>
    <lineage>
        <taxon>Eukaryota</taxon>
        <taxon>Fungi</taxon>
        <taxon>Dikarya</taxon>
        <taxon>Ascomycota</taxon>
        <taxon>Pezizomycotina</taxon>
        <taxon>Sordariomycetes</taxon>
        <taxon>Sordariomycetidae</taxon>
        <taxon>Sordariales</taxon>
        <taxon>Sordariales incertae sedis</taxon>
        <taxon>Remersonia</taxon>
    </lineage>
</organism>
<feature type="compositionally biased region" description="Basic and acidic residues" evidence="1">
    <location>
        <begin position="39"/>
        <end position="54"/>
    </location>
</feature>
<dbReference type="RefSeq" id="XP_070866638.1">
    <property type="nucleotide sequence ID" value="XM_071011760.1"/>
</dbReference>
<evidence type="ECO:0000313" key="2">
    <source>
        <dbReference type="EMBL" id="KAL2267911.1"/>
    </source>
</evidence>
<feature type="region of interest" description="Disordered" evidence="1">
    <location>
        <begin position="140"/>
        <end position="172"/>
    </location>
</feature>
<feature type="compositionally biased region" description="Low complexity" evidence="1">
    <location>
        <begin position="140"/>
        <end position="150"/>
    </location>
</feature>